<sequence length="267" mass="31023">MQLNHDRLAKQPWTLRRRWGPMIGRLTRTTHFDWEELESLCFAFHKMTRGTKGRMSRKDFIDIMHSALDMTSAGNADYSYKNFDPNNNQYIGMEDWCRGMSVILRGSLEEKARYCFETYDRYAENCLRRKNLIWLVTENWKATPDLDCQVQVEELLETIVPSVASDPERGITDVDYQKAVEKYPMLLEFLGEVLPGRAATATFMSAMMPRARPYEFCPEYRTERKQDPKPFLAFGMSASRQAVPRLGGFRQVTRTASSFVPLPVEDV</sequence>
<dbReference type="PROSITE" id="PS00018">
    <property type="entry name" value="EF_HAND_1"/>
    <property type="match status" value="1"/>
</dbReference>
<dbReference type="GO" id="GO:0005509">
    <property type="term" value="F:calcium ion binding"/>
    <property type="evidence" value="ECO:0007669"/>
    <property type="project" value="InterPro"/>
</dbReference>
<proteinExistence type="predicted"/>
<evidence type="ECO:0000256" key="1">
    <source>
        <dbReference type="ARBA" id="ARBA00022737"/>
    </source>
</evidence>
<reference evidence="3" key="1">
    <citation type="submission" date="2022-12" db="EMBL/GenBank/DDBJ databases">
        <title>Chromosome-level genome assembly of the bean flower thrips Megalurothrips usitatus.</title>
        <authorList>
            <person name="Ma L."/>
            <person name="Liu Q."/>
            <person name="Li H."/>
            <person name="Cai W."/>
        </authorList>
    </citation>
    <scope>NUCLEOTIDE SEQUENCE</scope>
    <source>
        <strain evidence="3">Cailab_2022a</strain>
    </source>
</reference>
<dbReference type="Gene3D" id="1.10.238.10">
    <property type="entry name" value="EF-hand"/>
    <property type="match status" value="1"/>
</dbReference>
<gene>
    <name evidence="3" type="ORF">ONE63_000259</name>
</gene>
<dbReference type="EMBL" id="JAPTSV010000001">
    <property type="protein sequence ID" value="KAJ1531587.1"/>
    <property type="molecule type" value="Genomic_DNA"/>
</dbReference>
<keyword evidence="2" id="KW-0106">Calcium</keyword>
<dbReference type="Proteomes" id="UP001075354">
    <property type="component" value="Chromosome 1"/>
</dbReference>
<comment type="caution">
    <text evidence="3">The sequence shown here is derived from an EMBL/GenBank/DDBJ whole genome shotgun (WGS) entry which is preliminary data.</text>
</comment>
<name>A0AAV7Y1C1_9NEOP</name>
<dbReference type="PANTHER" id="PTHR23055">
    <property type="entry name" value="CALCIUM BINDING PROTEINS"/>
    <property type="match status" value="1"/>
</dbReference>
<dbReference type="InterPro" id="IPR028846">
    <property type="entry name" value="Recoverin"/>
</dbReference>
<evidence type="ECO:0008006" key="5">
    <source>
        <dbReference type="Google" id="ProtNLM"/>
    </source>
</evidence>
<keyword evidence="4" id="KW-1185">Reference proteome</keyword>
<dbReference type="InterPro" id="IPR011992">
    <property type="entry name" value="EF-hand-dom_pair"/>
</dbReference>
<evidence type="ECO:0000256" key="2">
    <source>
        <dbReference type="ARBA" id="ARBA00022837"/>
    </source>
</evidence>
<organism evidence="3 4">
    <name type="scientific">Megalurothrips usitatus</name>
    <name type="common">bean blossom thrips</name>
    <dbReference type="NCBI Taxonomy" id="439358"/>
    <lineage>
        <taxon>Eukaryota</taxon>
        <taxon>Metazoa</taxon>
        <taxon>Ecdysozoa</taxon>
        <taxon>Arthropoda</taxon>
        <taxon>Hexapoda</taxon>
        <taxon>Insecta</taxon>
        <taxon>Pterygota</taxon>
        <taxon>Neoptera</taxon>
        <taxon>Paraneoptera</taxon>
        <taxon>Thysanoptera</taxon>
        <taxon>Terebrantia</taxon>
        <taxon>Thripoidea</taxon>
        <taxon>Thripidae</taxon>
        <taxon>Megalurothrips</taxon>
    </lineage>
</organism>
<dbReference type="InterPro" id="IPR018247">
    <property type="entry name" value="EF_Hand_1_Ca_BS"/>
</dbReference>
<dbReference type="AlphaFoldDB" id="A0AAV7Y1C1"/>
<evidence type="ECO:0000313" key="3">
    <source>
        <dbReference type="EMBL" id="KAJ1531587.1"/>
    </source>
</evidence>
<dbReference type="PANTHER" id="PTHR23055:SF190">
    <property type="entry name" value="AT17667P-RELATED"/>
    <property type="match status" value="1"/>
</dbReference>
<protein>
    <recommendedName>
        <fullName evidence="5">EF-hand domain-containing protein</fullName>
    </recommendedName>
</protein>
<keyword evidence="1" id="KW-0677">Repeat</keyword>
<evidence type="ECO:0000313" key="4">
    <source>
        <dbReference type="Proteomes" id="UP001075354"/>
    </source>
</evidence>
<accession>A0AAV7Y1C1</accession>
<dbReference type="SUPFAM" id="SSF47473">
    <property type="entry name" value="EF-hand"/>
    <property type="match status" value="1"/>
</dbReference>